<name>A0ABY8DIC8_9HYPH</name>
<sequence length="103" mass="10988">MIISSPDCRLFLSAGVTSSSNPQASETGPSALAGVSDKGSSWRVGLYVLQGPVGDKRCDAHIAEIKKSRAENEEMKQIGFSWDPEFVSLIGTSAGAWPAKTMW</sequence>
<feature type="region of interest" description="Disordered" evidence="1">
    <location>
        <begin position="16"/>
        <end position="37"/>
    </location>
</feature>
<gene>
    <name evidence="2" type="ORF">PZN02_005285</name>
</gene>
<evidence type="ECO:0000313" key="2">
    <source>
        <dbReference type="EMBL" id="WEX89948.1"/>
    </source>
</evidence>
<evidence type="ECO:0000313" key="3">
    <source>
        <dbReference type="Proteomes" id="UP001229355"/>
    </source>
</evidence>
<dbReference type="Proteomes" id="UP001229355">
    <property type="component" value="Chromosome 2"/>
</dbReference>
<dbReference type="EMBL" id="CP120374">
    <property type="protein sequence ID" value="WEX89948.1"/>
    <property type="molecule type" value="Genomic_DNA"/>
</dbReference>
<keyword evidence="3" id="KW-1185">Reference proteome</keyword>
<dbReference type="RefSeq" id="WP_280661917.1">
    <property type="nucleotide sequence ID" value="NZ_CP120374.1"/>
</dbReference>
<feature type="compositionally biased region" description="Polar residues" evidence="1">
    <location>
        <begin position="16"/>
        <end position="28"/>
    </location>
</feature>
<protein>
    <submittedName>
        <fullName evidence="2">Uncharacterized protein</fullName>
    </submittedName>
</protein>
<evidence type="ECO:0000256" key="1">
    <source>
        <dbReference type="SAM" id="MobiDB-lite"/>
    </source>
</evidence>
<organism evidence="2 3">
    <name type="scientific">Sinorhizobium garamanticum</name>
    <dbReference type="NCBI Taxonomy" id="680247"/>
    <lineage>
        <taxon>Bacteria</taxon>
        <taxon>Pseudomonadati</taxon>
        <taxon>Pseudomonadota</taxon>
        <taxon>Alphaproteobacteria</taxon>
        <taxon>Hyphomicrobiales</taxon>
        <taxon>Rhizobiaceae</taxon>
        <taxon>Sinorhizobium/Ensifer group</taxon>
        <taxon>Sinorhizobium</taxon>
    </lineage>
</organism>
<accession>A0ABY8DIC8</accession>
<reference evidence="2 3" key="1">
    <citation type="submission" date="2023-03" db="EMBL/GenBank/DDBJ databases">
        <authorList>
            <person name="Kaur S."/>
            <person name="Espinosa-Saiz D."/>
            <person name="Velazquez E."/>
            <person name="Menendez E."/>
            <person name="diCenzo G.C."/>
        </authorList>
    </citation>
    <scope>NUCLEOTIDE SEQUENCE [LARGE SCALE GENOMIC DNA]</scope>
    <source>
        <strain evidence="2 3">LMG 24692</strain>
    </source>
</reference>
<proteinExistence type="predicted"/>